<sequence length="49" mass="5231">MTGACLYWIHRKRNSTGLPTTPNNDAVYTTVDVSKGAETSDATSPSDVT</sequence>
<name>A0A0E9T500_ANGAN</name>
<reference evidence="1" key="2">
    <citation type="journal article" date="2015" name="Fish Shellfish Immunol.">
        <title>Early steps in the European eel (Anguilla anguilla)-Vibrio vulnificus interaction in the gills: Role of the RtxA13 toxin.</title>
        <authorList>
            <person name="Callol A."/>
            <person name="Pajuelo D."/>
            <person name="Ebbesson L."/>
            <person name="Teles M."/>
            <person name="MacKenzie S."/>
            <person name="Amaro C."/>
        </authorList>
    </citation>
    <scope>NUCLEOTIDE SEQUENCE</scope>
</reference>
<proteinExistence type="predicted"/>
<accession>A0A0E9T500</accession>
<dbReference type="EMBL" id="GBXM01060065">
    <property type="protein sequence ID" value="JAH48512.1"/>
    <property type="molecule type" value="Transcribed_RNA"/>
</dbReference>
<dbReference type="AlphaFoldDB" id="A0A0E9T500"/>
<reference evidence="1" key="1">
    <citation type="submission" date="2014-11" db="EMBL/GenBank/DDBJ databases">
        <authorList>
            <person name="Amaro Gonzalez C."/>
        </authorList>
    </citation>
    <scope>NUCLEOTIDE SEQUENCE</scope>
</reference>
<evidence type="ECO:0000313" key="1">
    <source>
        <dbReference type="EMBL" id="JAH48512.1"/>
    </source>
</evidence>
<organism evidence="1">
    <name type="scientific">Anguilla anguilla</name>
    <name type="common">European freshwater eel</name>
    <name type="synonym">Muraena anguilla</name>
    <dbReference type="NCBI Taxonomy" id="7936"/>
    <lineage>
        <taxon>Eukaryota</taxon>
        <taxon>Metazoa</taxon>
        <taxon>Chordata</taxon>
        <taxon>Craniata</taxon>
        <taxon>Vertebrata</taxon>
        <taxon>Euteleostomi</taxon>
        <taxon>Actinopterygii</taxon>
        <taxon>Neopterygii</taxon>
        <taxon>Teleostei</taxon>
        <taxon>Anguilliformes</taxon>
        <taxon>Anguillidae</taxon>
        <taxon>Anguilla</taxon>
    </lineage>
</organism>
<protein>
    <submittedName>
        <fullName evidence="1">Uncharacterized protein</fullName>
    </submittedName>
</protein>